<comment type="caution">
    <text evidence="1">The sequence shown here is derived from an EMBL/GenBank/DDBJ whole genome shotgun (WGS) entry which is preliminary data.</text>
</comment>
<organism evidence="1 2">
    <name type="scientific">Lawsonibacter faecis</name>
    <dbReference type="NCBI Taxonomy" id="2763052"/>
    <lineage>
        <taxon>Bacteria</taxon>
        <taxon>Bacillati</taxon>
        <taxon>Bacillota</taxon>
        <taxon>Clostridia</taxon>
        <taxon>Eubacteriales</taxon>
        <taxon>Oscillospiraceae</taxon>
        <taxon>Lawsonibacter</taxon>
    </lineage>
</organism>
<dbReference type="Pfam" id="PF18555">
    <property type="entry name" value="MobL"/>
    <property type="match status" value="1"/>
</dbReference>
<dbReference type="NCBIfam" id="NF041499">
    <property type="entry name" value="MobP3"/>
    <property type="match status" value="1"/>
</dbReference>
<dbReference type="EMBL" id="JACOPQ010000003">
    <property type="protein sequence ID" value="MBC5736336.1"/>
    <property type="molecule type" value="Genomic_DNA"/>
</dbReference>
<dbReference type="PANTHER" id="PTHR11102">
    <property type="entry name" value="SEL-1-LIKE PROTEIN"/>
    <property type="match status" value="1"/>
</dbReference>
<protein>
    <submittedName>
        <fullName evidence="1">SEL1-like repeat protein</fullName>
    </submittedName>
</protein>
<evidence type="ECO:0000313" key="1">
    <source>
        <dbReference type="EMBL" id="MBC5736336.1"/>
    </source>
</evidence>
<evidence type="ECO:0000313" key="2">
    <source>
        <dbReference type="Proteomes" id="UP000607645"/>
    </source>
</evidence>
<accession>A0A8J6JBE8</accession>
<dbReference type="Proteomes" id="UP000607645">
    <property type="component" value="Unassembled WGS sequence"/>
</dbReference>
<reference evidence="1" key="1">
    <citation type="submission" date="2020-08" db="EMBL/GenBank/DDBJ databases">
        <title>Genome public.</title>
        <authorList>
            <person name="Liu C."/>
            <person name="Sun Q."/>
        </authorList>
    </citation>
    <scope>NUCLEOTIDE SEQUENCE</scope>
    <source>
        <strain evidence="1">NSJ-52</strain>
    </source>
</reference>
<name>A0A8J6JBE8_9FIRM</name>
<dbReference type="Pfam" id="PF08238">
    <property type="entry name" value="Sel1"/>
    <property type="match status" value="4"/>
</dbReference>
<gene>
    <name evidence="1" type="ORF">H8S62_04850</name>
</gene>
<dbReference type="InterPro" id="IPR048102">
    <property type="entry name" value="MobP3"/>
</dbReference>
<proteinExistence type="predicted"/>
<sequence length="653" mass="74667">MARLIVKSPYIKCTGSGNAAGVGGYLRYIGTREHVQKVADDRPPTRKQEQLVAKMLRDFPAVKDLDEYSDYFEHKTKANASALITMALEENWSAVSQMDGYMKYIATRPRAERLGSHGLFGDEDSVDLKEAMAELNSYTGNVWTHIISLHQEDAARLGYDSAQAWRNLIRAHRNDIAAAMKIPPKDFRWYAAFHDEGGHPHIHMMAWSAKPGQAYLTRAGIRQIKSVLTNDIFKQELLHIYEQKSASRDELVRQTRQEMLELIRTMQTGLCDHPEVETLMLQLAQGLETVRGKKSYGYLPKPLKALADQIVDQMERIPAVAQCYEKWLKLQGQVDSYYGGDERKRQKLFQQKEFRAIKNAVIQEAERIRLGEITFEDEDLSAADEPESARYNAVFYCQYRDKIYDTDLPLDERDYAVEQMTTAAQAGNPYAQHLLGKLYRDGTVVIPDAEQARDWFQRAAEQGLNVARYALGKLLLTDDPLVRNIPAGLYWLEQAQQNGSSYAGYRLGKEYLRGEIVPKDVPKALEYLNDSAQRGNQFAQYTLGKLYLLGRVVPQDRRLAERWLKLSAEQGNEYAQFFLDRLDQFRTPSALLAATHLLRQIGSMFHDNSLPKSGPTGIRYTDHKLRQREREKKIALGHKADDHEEYQGPTMSM</sequence>
<dbReference type="SUPFAM" id="SSF81901">
    <property type="entry name" value="HCP-like"/>
    <property type="match status" value="1"/>
</dbReference>
<dbReference type="InterPro" id="IPR041073">
    <property type="entry name" value="MobL"/>
</dbReference>
<dbReference type="InterPro" id="IPR050767">
    <property type="entry name" value="Sel1_AlgK"/>
</dbReference>
<dbReference type="AlphaFoldDB" id="A0A8J6JBE8"/>
<dbReference type="SMART" id="SM00671">
    <property type="entry name" value="SEL1"/>
    <property type="match status" value="4"/>
</dbReference>
<dbReference type="RefSeq" id="WP_186918760.1">
    <property type="nucleotide sequence ID" value="NZ_JACOPQ010000003.1"/>
</dbReference>
<dbReference type="Gene3D" id="1.25.40.10">
    <property type="entry name" value="Tetratricopeptide repeat domain"/>
    <property type="match status" value="1"/>
</dbReference>
<keyword evidence="2" id="KW-1185">Reference proteome</keyword>
<dbReference type="InterPro" id="IPR006597">
    <property type="entry name" value="Sel1-like"/>
</dbReference>
<dbReference type="InterPro" id="IPR011990">
    <property type="entry name" value="TPR-like_helical_dom_sf"/>
</dbReference>
<dbReference type="PANTHER" id="PTHR11102:SF160">
    <property type="entry name" value="ERAD-ASSOCIATED E3 UBIQUITIN-PROTEIN LIGASE COMPONENT HRD3"/>
    <property type="match status" value="1"/>
</dbReference>